<dbReference type="AlphaFoldDB" id="A0AAW1IP18"/>
<evidence type="ECO:0000313" key="2">
    <source>
        <dbReference type="Proteomes" id="UP001443914"/>
    </source>
</evidence>
<dbReference type="Proteomes" id="UP001443914">
    <property type="component" value="Unassembled WGS sequence"/>
</dbReference>
<reference evidence="1" key="1">
    <citation type="submission" date="2024-03" db="EMBL/GenBank/DDBJ databases">
        <title>WGS assembly of Saponaria officinalis var. Norfolk2.</title>
        <authorList>
            <person name="Jenkins J."/>
            <person name="Shu S."/>
            <person name="Grimwood J."/>
            <person name="Barry K."/>
            <person name="Goodstein D."/>
            <person name="Schmutz J."/>
            <person name="Leebens-Mack J."/>
            <person name="Osbourn A."/>
        </authorList>
    </citation>
    <scope>NUCLEOTIDE SEQUENCE [LARGE SCALE GENOMIC DNA]</scope>
    <source>
        <strain evidence="1">JIC</strain>
    </source>
</reference>
<comment type="caution">
    <text evidence="1">The sequence shown here is derived from an EMBL/GenBank/DDBJ whole genome shotgun (WGS) entry which is preliminary data.</text>
</comment>
<keyword evidence="2" id="KW-1185">Reference proteome</keyword>
<evidence type="ECO:0000313" key="1">
    <source>
        <dbReference type="EMBL" id="KAK9691379.1"/>
    </source>
</evidence>
<evidence type="ECO:0008006" key="3">
    <source>
        <dbReference type="Google" id="ProtNLM"/>
    </source>
</evidence>
<sequence length="131" mass="15670">MCIWCRAKWVSFYCFDVTDLLFRISEVAADMQIEERFNDTEGCVAEKKFTEVLQGVAREEFCRIVESHFTPFIRQEFLNLEEVVQFYKMYALACGFNVRRYTTKKWRDGTVKSNFWSVTVKALRMLRRSTK</sequence>
<organism evidence="1 2">
    <name type="scientific">Saponaria officinalis</name>
    <name type="common">Common soapwort</name>
    <name type="synonym">Lychnis saponaria</name>
    <dbReference type="NCBI Taxonomy" id="3572"/>
    <lineage>
        <taxon>Eukaryota</taxon>
        <taxon>Viridiplantae</taxon>
        <taxon>Streptophyta</taxon>
        <taxon>Embryophyta</taxon>
        <taxon>Tracheophyta</taxon>
        <taxon>Spermatophyta</taxon>
        <taxon>Magnoliopsida</taxon>
        <taxon>eudicotyledons</taxon>
        <taxon>Gunneridae</taxon>
        <taxon>Pentapetalae</taxon>
        <taxon>Caryophyllales</taxon>
        <taxon>Caryophyllaceae</taxon>
        <taxon>Caryophylleae</taxon>
        <taxon>Saponaria</taxon>
    </lineage>
</organism>
<protein>
    <recommendedName>
        <fullName evidence="3">Protein FAR1-RELATED SEQUENCE</fullName>
    </recommendedName>
</protein>
<proteinExistence type="predicted"/>
<accession>A0AAW1IP18</accession>
<name>A0AAW1IP18_SAPOF</name>
<dbReference type="EMBL" id="JBDFQZ010000009">
    <property type="protein sequence ID" value="KAK9691379.1"/>
    <property type="molecule type" value="Genomic_DNA"/>
</dbReference>
<gene>
    <name evidence="1" type="ORF">RND81_09G193600</name>
</gene>